<reference evidence="1 2" key="1">
    <citation type="journal article" date="2010" name="Science">
        <title>Genomic comparison of the ants Camponotus floridanus and Harpegnathos saltator.</title>
        <authorList>
            <person name="Bonasio R."/>
            <person name="Zhang G."/>
            <person name="Ye C."/>
            <person name="Mutti N.S."/>
            <person name="Fang X."/>
            <person name="Qin N."/>
            <person name="Donahue G."/>
            <person name="Yang P."/>
            <person name="Li Q."/>
            <person name="Li C."/>
            <person name="Zhang P."/>
            <person name="Huang Z."/>
            <person name="Berger S.L."/>
            <person name="Reinberg D."/>
            <person name="Wang J."/>
            <person name="Liebig J."/>
        </authorList>
    </citation>
    <scope>NUCLEOTIDE SEQUENCE [LARGE SCALE GENOMIC DNA]</scope>
    <source>
        <strain evidence="1 2">R22 G/1</strain>
    </source>
</reference>
<accession>E2BHW5</accession>
<gene>
    <name evidence="1" type="ORF">EAI_04907</name>
</gene>
<dbReference type="EMBL" id="GL448365">
    <property type="protein sequence ID" value="EFN84716.1"/>
    <property type="molecule type" value="Genomic_DNA"/>
</dbReference>
<keyword evidence="2" id="KW-1185">Reference proteome</keyword>
<protein>
    <submittedName>
        <fullName evidence="1">Uncharacterized protein</fullName>
    </submittedName>
</protein>
<dbReference type="AlphaFoldDB" id="E2BHW5"/>
<feature type="non-terminal residue" evidence="1">
    <location>
        <position position="1"/>
    </location>
</feature>
<dbReference type="InParanoid" id="E2BHW5"/>
<evidence type="ECO:0000313" key="2">
    <source>
        <dbReference type="Proteomes" id="UP000008237"/>
    </source>
</evidence>
<feature type="non-terminal residue" evidence="1">
    <location>
        <position position="51"/>
    </location>
</feature>
<evidence type="ECO:0000313" key="1">
    <source>
        <dbReference type="EMBL" id="EFN84716.1"/>
    </source>
</evidence>
<name>E2BHW5_HARSA</name>
<proteinExistence type="predicted"/>
<organism evidence="2">
    <name type="scientific">Harpegnathos saltator</name>
    <name type="common">Jerdon's jumping ant</name>
    <dbReference type="NCBI Taxonomy" id="610380"/>
    <lineage>
        <taxon>Eukaryota</taxon>
        <taxon>Metazoa</taxon>
        <taxon>Ecdysozoa</taxon>
        <taxon>Arthropoda</taxon>
        <taxon>Hexapoda</taxon>
        <taxon>Insecta</taxon>
        <taxon>Pterygota</taxon>
        <taxon>Neoptera</taxon>
        <taxon>Endopterygota</taxon>
        <taxon>Hymenoptera</taxon>
        <taxon>Apocrita</taxon>
        <taxon>Aculeata</taxon>
        <taxon>Formicoidea</taxon>
        <taxon>Formicidae</taxon>
        <taxon>Ponerinae</taxon>
        <taxon>Ponerini</taxon>
        <taxon>Harpegnathos</taxon>
    </lineage>
</organism>
<sequence length="51" mass="6034">KRKLFKLTGKLMDELTVYYGFTIRQNCYSIIIMKDAIWATLHHKSSTNEEP</sequence>
<dbReference type="Proteomes" id="UP000008237">
    <property type="component" value="Unassembled WGS sequence"/>
</dbReference>